<reference evidence="2" key="1">
    <citation type="submission" date="2016-11" db="EMBL/GenBank/DDBJ databases">
        <title>Actinomyces gypaetusis sp. nov. isolated from Gypaetus barbatus in Qinghai Tibet Plateau China.</title>
        <authorList>
            <person name="Meng X."/>
        </authorList>
    </citation>
    <scope>NUCLEOTIDE SEQUENCE [LARGE SCALE GENOMIC DNA]</scope>
    <source>
        <strain evidence="2">DSM 15383</strain>
    </source>
</reference>
<gene>
    <name evidence="1" type="ORF">BM477_00400</name>
</gene>
<dbReference type="AlphaFoldDB" id="A0A1Q5PSX2"/>
<comment type="caution">
    <text evidence="1">The sequence shown here is derived from an EMBL/GenBank/DDBJ whole genome shotgun (WGS) entry which is preliminary data.</text>
</comment>
<proteinExistence type="predicted"/>
<dbReference type="Proteomes" id="UP000186465">
    <property type="component" value="Unassembled WGS sequence"/>
</dbReference>
<name>A0A1Q5PSX2_9ACTO</name>
<dbReference type="EMBL" id="MPDM01000001">
    <property type="protein sequence ID" value="OKL50470.1"/>
    <property type="molecule type" value="Genomic_DNA"/>
</dbReference>
<accession>A0A1Q5PSX2</accession>
<keyword evidence="2" id="KW-1185">Reference proteome</keyword>
<organism evidence="1 2">
    <name type="scientific">Boudabousia marimammalium</name>
    <dbReference type="NCBI Taxonomy" id="156892"/>
    <lineage>
        <taxon>Bacteria</taxon>
        <taxon>Bacillati</taxon>
        <taxon>Actinomycetota</taxon>
        <taxon>Actinomycetes</taxon>
        <taxon>Actinomycetales</taxon>
        <taxon>Actinomycetaceae</taxon>
        <taxon>Boudabousia</taxon>
    </lineage>
</organism>
<protein>
    <submittedName>
        <fullName evidence="1">Uncharacterized protein</fullName>
    </submittedName>
</protein>
<sequence>MNWAWKFVYNTSFDAAFLARLNLADASGTVSHHAARNCLTSLLVTSPQVADQRFSAASLIPISVKI</sequence>
<evidence type="ECO:0000313" key="2">
    <source>
        <dbReference type="Proteomes" id="UP000186465"/>
    </source>
</evidence>
<evidence type="ECO:0000313" key="1">
    <source>
        <dbReference type="EMBL" id="OKL50470.1"/>
    </source>
</evidence>